<feature type="domain" description="Rod shape-determining protein MreC beta-barrel core" evidence="7">
    <location>
        <begin position="142"/>
        <end position="281"/>
    </location>
</feature>
<keyword evidence="6" id="KW-0472">Membrane</keyword>
<comment type="similarity">
    <text evidence="1">Belongs to the MreC family.</text>
</comment>
<evidence type="ECO:0000256" key="2">
    <source>
        <dbReference type="ARBA" id="ARBA00013855"/>
    </source>
</evidence>
<dbReference type="PANTHER" id="PTHR34138">
    <property type="entry name" value="CELL SHAPE-DETERMINING PROTEIN MREC"/>
    <property type="match status" value="1"/>
</dbReference>
<dbReference type="GO" id="GO:0008360">
    <property type="term" value="P:regulation of cell shape"/>
    <property type="evidence" value="ECO:0007669"/>
    <property type="project" value="UniProtKB-KW"/>
</dbReference>
<gene>
    <name evidence="8" type="ORF">SAMN07250955_102229</name>
</gene>
<evidence type="ECO:0000256" key="6">
    <source>
        <dbReference type="SAM" id="Phobius"/>
    </source>
</evidence>
<keyword evidence="6" id="KW-1133">Transmembrane helix</keyword>
<reference evidence="8 9" key="1">
    <citation type="submission" date="2017-06" db="EMBL/GenBank/DDBJ databases">
        <authorList>
            <person name="Kim H.J."/>
            <person name="Triplett B.A."/>
        </authorList>
    </citation>
    <scope>NUCLEOTIDE SEQUENCE [LARGE SCALE GENOMIC DNA]</scope>
    <source>
        <strain evidence="8 9">B29T1</strain>
    </source>
</reference>
<dbReference type="InterPro" id="IPR007221">
    <property type="entry name" value="MreC"/>
</dbReference>
<evidence type="ECO:0000259" key="7">
    <source>
        <dbReference type="Pfam" id="PF04085"/>
    </source>
</evidence>
<dbReference type="Proteomes" id="UP000197065">
    <property type="component" value="Unassembled WGS sequence"/>
</dbReference>
<organism evidence="8 9">
    <name type="scientific">Arboricoccus pini</name>
    <dbReference type="NCBI Taxonomy" id="1963835"/>
    <lineage>
        <taxon>Bacteria</taxon>
        <taxon>Pseudomonadati</taxon>
        <taxon>Pseudomonadota</taxon>
        <taxon>Alphaproteobacteria</taxon>
        <taxon>Geminicoccales</taxon>
        <taxon>Geminicoccaceae</taxon>
        <taxon>Arboricoccus</taxon>
    </lineage>
</organism>
<dbReference type="InterPro" id="IPR042177">
    <property type="entry name" value="Cell/Rod_1"/>
</dbReference>
<evidence type="ECO:0000256" key="1">
    <source>
        <dbReference type="ARBA" id="ARBA00009369"/>
    </source>
</evidence>
<dbReference type="RefSeq" id="WP_088560083.1">
    <property type="nucleotide sequence ID" value="NZ_FYEH01000002.1"/>
</dbReference>
<keyword evidence="3" id="KW-0133">Cell shape</keyword>
<feature type="compositionally biased region" description="Low complexity" evidence="5">
    <location>
        <begin position="293"/>
        <end position="310"/>
    </location>
</feature>
<keyword evidence="6" id="KW-0812">Transmembrane</keyword>
<dbReference type="AlphaFoldDB" id="A0A212QPS5"/>
<dbReference type="OrthoDB" id="8478127at2"/>
<dbReference type="InterPro" id="IPR042175">
    <property type="entry name" value="Cell/Rod_MreC_2"/>
</dbReference>
<dbReference type="Gene3D" id="2.40.10.340">
    <property type="entry name" value="Rod shape-determining protein MreC, domain 1"/>
    <property type="match status" value="1"/>
</dbReference>
<evidence type="ECO:0000313" key="8">
    <source>
        <dbReference type="EMBL" id="SNB61417.1"/>
    </source>
</evidence>
<dbReference type="EMBL" id="FYEH01000002">
    <property type="protein sequence ID" value="SNB61417.1"/>
    <property type="molecule type" value="Genomic_DNA"/>
</dbReference>
<keyword evidence="9" id="KW-1185">Reference proteome</keyword>
<proteinExistence type="inferred from homology"/>
<dbReference type="PANTHER" id="PTHR34138:SF1">
    <property type="entry name" value="CELL SHAPE-DETERMINING PROTEIN MREC"/>
    <property type="match status" value="1"/>
</dbReference>
<protein>
    <recommendedName>
        <fullName evidence="2">Cell shape-determining protein MreC</fullName>
    </recommendedName>
    <alternativeName>
        <fullName evidence="4">Cell shape protein MreC</fullName>
    </alternativeName>
</protein>
<evidence type="ECO:0000256" key="5">
    <source>
        <dbReference type="SAM" id="MobiDB-lite"/>
    </source>
</evidence>
<name>A0A212QPS5_9PROT</name>
<accession>A0A212QPS5</accession>
<evidence type="ECO:0000256" key="4">
    <source>
        <dbReference type="ARBA" id="ARBA00032089"/>
    </source>
</evidence>
<dbReference type="GO" id="GO:0005886">
    <property type="term" value="C:plasma membrane"/>
    <property type="evidence" value="ECO:0007669"/>
    <property type="project" value="TreeGrafter"/>
</dbReference>
<evidence type="ECO:0000256" key="3">
    <source>
        <dbReference type="ARBA" id="ARBA00022960"/>
    </source>
</evidence>
<feature type="region of interest" description="Disordered" evidence="5">
    <location>
        <begin position="288"/>
        <end position="332"/>
    </location>
</feature>
<dbReference type="InterPro" id="IPR055342">
    <property type="entry name" value="MreC_beta-barrel_core"/>
</dbReference>
<sequence>MRSGTVRRGDSLSSEWGKMVLAARALAVRYGVVVLMALSLGLIVLGKADVKIYDTIVRRAGDIAAPALATLKEPLSTLRDMANAMGSILALREENQRLREDNRRLLVWQAEATRLAVENDALRRSLKMPPHPGAPLWLTARVVADPGGPFVNTALIDAGADAGVQNGMAVVDDHGLVGRIVDVGARSARILMLTDLNSRIPVLIDRSHDEAVLEGTNGRQPELRFLPMNPSFKVGDQVLTSGRDGVLPQGLRIGKISEIRDQHVVVTPYVDWDRLDYVAVLVRQPLPTPEELPLPASDAAVSAPAAGVAKPVERAPTRGQSGPAARTGGRAE</sequence>
<evidence type="ECO:0000313" key="9">
    <source>
        <dbReference type="Proteomes" id="UP000197065"/>
    </source>
</evidence>
<dbReference type="Gene3D" id="2.40.10.350">
    <property type="entry name" value="Rod shape-determining protein MreC, domain 2"/>
    <property type="match status" value="1"/>
</dbReference>
<dbReference type="Pfam" id="PF04085">
    <property type="entry name" value="MreC"/>
    <property type="match status" value="1"/>
</dbReference>
<dbReference type="NCBIfam" id="TIGR00219">
    <property type="entry name" value="mreC"/>
    <property type="match status" value="1"/>
</dbReference>
<feature type="transmembrane region" description="Helical" evidence="6">
    <location>
        <begin position="21"/>
        <end position="45"/>
    </location>
</feature>